<dbReference type="OrthoDB" id="771136at2759"/>
<keyword evidence="6 11" id="KW-0064">Aspartyl protease</keyword>
<feature type="signal peptide" evidence="12">
    <location>
        <begin position="1"/>
        <end position="20"/>
    </location>
</feature>
<comment type="similarity">
    <text evidence="2 11">Belongs to the peptidase A1 family.</text>
</comment>
<gene>
    <name evidence="14" type="ORF">PV10_06156</name>
</gene>
<dbReference type="InterPro" id="IPR033876">
    <property type="entry name" value="SAP-like"/>
</dbReference>
<dbReference type="GO" id="GO:0006508">
    <property type="term" value="P:proteolysis"/>
    <property type="evidence" value="ECO:0007669"/>
    <property type="project" value="UniProtKB-KW"/>
</dbReference>
<evidence type="ECO:0000256" key="6">
    <source>
        <dbReference type="ARBA" id="ARBA00022750"/>
    </source>
</evidence>
<evidence type="ECO:0000313" key="15">
    <source>
        <dbReference type="Proteomes" id="UP000054302"/>
    </source>
</evidence>
<dbReference type="FunFam" id="2.40.70.10:FF:000011">
    <property type="entry name" value="Aspartic protease"/>
    <property type="match status" value="1"/>
</dbReference>
<keyword evidence="3" id="KW-0472">Membrane</keyword>
<evidence type="ECO:0000256" key="9">
    <source>
        <dbReference type="ARBA" id="ARBA00068059"/>
    </source>
</evidence>
<sequence length="497" mass="51487">MKPSTAILAGAALATPIASALKLSGPPGPKPKTISLPIERIHIPNIASREKRRRHKRQGNGIVEQELDNDTFLYYANITLGTPEQKIRLHIDTGSSDLWVNTADSSFCSSRQDPCEGGTYDSSASSTHKLVNNVFNISYVDGSAASGDYVSDTLGFGGVTLDDFQFGIGEVSSSEQGVLGIGYAINEVQVNRAGLDAYPNLPVALVDAGHIATPAYSLWLNDLDAAIGEILFGGVNTERYEGSLATVPIIRTYGDYYEFVIALTGLSLGGDRISSSSLPAGVLLDSGATLSYLPNDIVQVLYDEIQAVYVADAGAAYARCSLASNDSTFDFEFSGKTISVSFNEMILTEGITTSGQPLTFTNGDTACLFGIAPADGSIAILGDTFLRSAYVVYDLENNEISLAQTRFNTTADDIQEITSGSSVPGATPVPSPVTSVNAEGGGARLGTAATGTVTGFGSPSATGGSSSNAAGGSMAEMVPLSAAVVAAVGIFGAMLAL</sequence>
<organism evidence="14 15">
    <name type="scientific">Exophiala mesophila</name>
    <name type="common">Black yeast-like fungus</name>
    <dbReference type="NCBI Taxonomy" id="212818"/>
    <lineage>
        <taxon>Eukaryota</taxon>
        <taxon>Fungi</taxon>
        <taxon>Dikarya</taxon>
        <taxon>Ascomycota</taxon>
        <taxon>Pezizomycotina</taxon>
        <taxon>Eurotiomycetes</taxon>
        <taxon>Chaetothyriomycetidae</taxon>
        <taxon>Chaetothyriales</taxon>
        <taxon>Herpotrichiellaceae</taxon>
        <taxon>Exophiala</taxon>
    </lineage>
</organism>
<dbReference type="InterPro" id="IPR001969">
    <property type="entry name" value="Aspartic_peptidase_AS"/>
</dbReference>
<evidence type="ECO:0000256" key="1">
    <source>
        <dbReference type="ARBA" id="ARBA00004609"/>
    </source>
</evidence>
<dbReference type="STRING" id="212818.A0A0D1WR97"/>
<dbReference type="VEuPathDB" id="FungiDB:PV10_06156"/>
<dbReference type="GeneID" id="27324001"/>
<dbReference type="HOGENOM" id="CLU_013253_9_3_1"/>
<dbReference type="EMBL" id="KN847523">
    <property type="protein sequence ID" value="KIV91640.1"/>
    <property type="molecule type" value="Genomic_DNA"/>
</dbReference>
<evidence type="ECO:0000256" key="8">
    <source>
        <dbReference type="ARBA" id="ARBA00067536"/>
    </source>
</evidence>
<dbReference type="OMA" id="CNVTLGT"/>
<evidence type="ECO:0000256" key="4">
    <source>
        <dbReference type="ARBA" id="ARBA00022670"/>
    </source>
</evidence>
<dbReference type="GO" id="GO:0098552">
    <property type="term" value="C:side of membrane"/>
    <property type="evidence" value="ECO:0007669"/>
    <property type="project" value="UniProtKB-KW"/>
</dbReference>
<evidence type="ECO:0000256" key="7">
    <source>
        <dbReference type="ARBA" id="ARBA00022801"/>
    </source>
</evidence>
<evidence type="ECO:0000256" key="2">
    <source>
        <dbReference type="ARBA" id="ARBA00007447"/>
    </source>
</evidence>
<evidence type="ECO:0000259" key="13">
    <source>
        <dbReference type="PROSITE" id="PS51767"/>
    </source>
</evidence>
<dbReference type="InterPro" id="IPR001461">
    <property type="entry name" value="Aspartic_peptidase_A1"/>
</dbReference>
<dbReference type="CDD" id="cd05474">
    <property type="entry name" value="SAP_like"/>
    <property type="match status" value="1"/>
</dbReference>
<keyword evidence="15" id="KW-1185">Reference proteome</keyword>
<feature type="chain" id="PRO_5002245987" description="Probable aspartic-type endopeptidase OPSB" evidence="12">
    <location>
        <begin position="21"/>
        <end position="497"/>
    </location>
</feature>
<dbReference type="InterPro" id="IPR033121">
    <property type="entry name" value="PEPTIDASE_A1"/>
</dbReference>
<evidence type="ECO:0000313" key="14">
    <source>
        <dbReference type="EMBL" id="KIV91640.1"/>
    </source>
</evidence>
<dbReference type="GO" id="GO:0005886">
    <property type="term" value="C:plasma membrane"/>
    <property type="evidence" value="ECO:0007669"/>
    <property type="project" value="UniProtKB-SubCell"/>
</dbReference>
<dbReference type="AlphaFoldDB" id="A0A0D1WR97"/>
<dbReference type="PROSITE" id="PS00141">
    <property type="entry name" value="ASP_PROTEASE"/>
    <property type="match status" value="1"/>
</dbReference>
<proteinExistence type="inferred from homology"/>
<evidence type="ECO:0000256" key="5">
    <source>
        <dbReference type="ARBA" id="ARBA00022729"/>
    </source>
</evidence>
<evidence type="ECO:0000256" key="10">
    <source>
        <dbReference type="PIRSR" id="PIRSR601461-1"/>
    </source>
</evidence>
<comment type="subcellular location">
    <subcellularLocation>
        <location evidence="1">Cell membrane</location>
        <topology evidence="1">Lipid-anchor</topology>
        <topology evidence="1">GPI-anchor</topology>
    </subcellularLocation>
</comment>
<dbReference type="PRINTS" id="PR00792">
    <property type="entry name" value="PEPSIN"/>
</dbReference>
<feature type="domain" description="Peptidase A1" evidence="13">
    <location>
        <begin position="74"/>
        <end position="403"/>
    </location>
</feature>
<keyword evidence="3" id="KW-0336">GPI-anchor</keyword>
<keyword evidence="4 11" id="KW-0645">Protease</keyword>
<dbReference type="GO" id="GO:0004190">
    <property type="term" value="F:aspartic-type endopeptidase activity"/>
    <property type="evidence" value="ECO:0007669"/>
    <property type="project" value="UniProtKB-KW"/>
</dbReference>
<dbReference type="RefSeq" id="XP_016223214.1">
    <property type="nucleotide sequence ID" value="XM_016370921.1"/>
</dbReference>
<evidence type="ECO:0000256" key="3">
    <source>
        <dbReference type="ARBA" id="ARBA00022622"/>
    </source>
</evidence>
<dbReference type="Pfam" id="PF00026">
    <property type="entry name" value="Asp"/>
    <property type="match status" value="1"/>
</dbReference>
<dbReference type="InterPro" id="IPR021109">
    <property type="entry name" value="Peptidase_aspartic_dom_sf"/>
</dbReference>
<reference evidence="14 15" key="1">
    <citation type="submission" date="2015-01" db="EMBL/GenBank/DDBJ databases">
        <title>The Genome Sequence of Exophiala mesophila CBS40295.</title>
        <authorList>
            <consortium name="The Broad Institute Genomics Platform"/>
            <person name="Cuomo C."/>
            <person name="de Hoog S."/>
            <person name="Gorbushina A."/>
            <person name="Stielow B."/>
            <person name="Teixiera M."/>
            <person name="Abouelleil A."/>
            <person name="Chapman S.B."/>
            <person name="Priest M."/>
            <person name="Young S.K."/>
            <person name="Wortman J."/>
            <person name="Nusbaum C."/>
            <person name="Birren B."/>
        </authorList>
    </citation>
    <scope>NUCLEOTIDE SEQUENCE [LARGE SCALE GENOMIC DNA]</scope>
    <source>
        <strain evidence="14 15">CBS 40295</strain>
    </source>
</reference>
<keyword evidence="3" id="KW-0449">Lipoprotein</keyword>
<protein>
    <recommendedName>
        <fullName evidence="9">Probable aspartic-type endopeptidase OPSB</fullName>
    </recommendedName>
    <alternativeName>
        <fullName evidence="8">Probable aspartic-type endopeptidase opsB</fullName>
    </alternativeName>
</protein>
<keyword evidence="5 12" id="KW-0732">Signal</keyword>
<dbReference type="SUPFAM" id="SSF50630">
    <property type="entry name" value="Acid proteases"/>
    <property type="match status" value="1"/>
</dbReference>
<keyword evidence="3" id="KW-0325">Glycoprotein</keyword>
<feature type="active site" evidence="10">
    <location>
        <position position="92"/>
    </location>
</feature>
<keyword evidence="7 11" id="KW-0378">Hydrolase</keyword>
<name>A0A0D1WR97_EXOME</name>
<dbReference type="PANTHER" id="PTHR47966:SF65">
    <property type="entry name" value="ASPARTIC-TYPE ENDOPEPTIDASE"/>
    <property type="match status" value="1"/>
</dbReference>
<feature type="active site" evidence="10">
    <location>
        <position position="285"/>
    </location>
</feature>
<evidence type="ECO:0000256" key="12">
    <source>
        <dbReference type="SAM" id="SignalP"/>
    </source>
</evidence>
<dbReference type="Gene3D" id="2.40.70.10">
    <property type="entry name" value="Acid Proteases"/>
    <property type="match status" value="2"/>
</dbReference>
<dbReference type="Proteomes" id="UP000054302">
    <property type="component" value="Unassembled WGS sequence"/>
</dbReference>
<accession>A0A0D1WR97</accession>
<evidence type="ECO:0000256" key="11">
    <source>
        <dbReference type="RuleBase" id="RU000454"/>
    </source>
</evidence>
<dbReference type="PANTHER" id="PTHR47966">
    <property type="entry name" value="BETA-SITE APP-CLEAVING ENZYME, ISOFORM A-RELATED"/>
    <property type="match status" value="1"/>
</dbReference>
<dbReference type="PROSITE" id="PS51767">
    <property type="entry name" value="PEPTIDASE_A1"/>
    <property type="match status" value="1"/>
</dbReference>